<name>A0A6J8E906_MYTCO</name>
<reference evidence="10 11" key="1">
    <citation type="submission" date="2020-06" db="EMBL/GenBank/DDBJ databases">
        <authorList>
            <person name="Li R."/>
            <person name="Bekaert M."/>
        </authorList>
    </citation>
    <scope>NUCLEOTIDE SEQUENCE [LARGE SCALE GENOMIC DNA]</scope>
    <source>
        <strain evidence="11">wild</strain>
    </source>
</reference>
<dbReference type="GO" id="GO:0010185">
    <property type="term" value="P:regulation of cellular defense response"/>
    <property type="evidence" value="ECO:0007669"/>
    <property type="project" value="UniProtKB-ARBA"/>
</dbReference>
<feature type="domain" description="Fucolectin tachylectin-4 pentraxin-1" evidence="9">
    <location>
        <begin position="74"/>
        <end position="210"/>
    </location>
</feature>
<comment type="similarity">
    <text evidence="2">Belongs to the fucolectin family.</text>
</comment>
<comment type="subunit">
    <text evidence="3">Homotrimer.</text>
</comment>
<keyword evidence="8" id="KW-0812">Transmembrane</keyword>
<dbReference type="Gene3D" id="2.60.120.260">
    <property type="entry name" value="Galactose-binding domain-like"/>
    <property type="match status" value="1"/>
</dbReference>
<evidence type="ECO:0000256" key="7">
    <source>
        <dbReference type="ARBA" id="ARBA00023157"/>
    </source>
</evidence>
<keyword evidence="7" id="KW-1015">Disulfide bond</keyword>
<evidence type="ECO:0000259" key="9">
    <source>
        <dbReference type="SMART" id="SM00607"/>
    </source>
</evidence>
<feature type="transmembrane region" description="Helical" evidence="8">
    <location>
        <begin position="7"/>
        <end position="27"/>
    </location>
</feature>
<dbReference type="OrthoDB" id="6102375at2759"/>
<dbReference type="Pfam" id="PF22633">
    <property type="entry name" value="F5_F8_type_C_2"/>
    <property type="match status" value="1"/>
</dbReference>
<evidence type="ECO:0000256" key="6">
    <source>
        <dbReference type="ARBA" id="ARBA00022837"/>
    </source>
</evidence>
<accession>A0A6J8E906</accession>
<organism evidence="10 11">
    <name type="scientific">Mytilus coruscus</name>
    <name type="common">Sea mussel</name>
    <dbReference type="NCBI Taxonomy" id="42192"/>
    <lineage>
        <taxon>Eukaryota</taxon>
        <taxon>Metazoa</taxon>
        <taxon>Spiralia</taxon>
        <taxon>Lophotrochozoa</taxon>
        <taxon>Mollusca</taxon>
        <taxon>Bivalvia</taxon>
        <taxon>Autobranchia</taxon>
        <taxon>Pteriomorphia</taxon>
        <taxon>Mytilida</taxon>
        <taxon>Mytiloidea</taxon>
        <taxon>Mytilidae</taxon>
        <taxon>Mytilinae</taxon>
        <taxon>Mytilus</taxon>
    </lineage>
</organism>
<comment type="function">
    <text evidence="1">Acts as a defensive agent. Recognizes blood group fucosylated oligosaccharides including A, B, H and Lewis B-type antigens. Does not recognize Lewis A antigen and has low affinity for monovalent haptens.</text>
</comment>
<keyword evidence="6" id="KW-0106">Calcium</keyword>
<dbReference type="AlphaFoldDB" id="A0A6J8E906"/>
<keyword evidence="11" id="KW-1185">Reference proteome</keyword>
<dbReference type="GO" id="GO:0001868">
    <property type="term" value="P:regulation of complement activation, lectin pathway"/>
    <property type="evidence" value="ECO:0007669"/>
    <property type="project" value="UniProtKB-ARBA"/>
</dbReference>
<dbReference type="PANTHER" id="PTHR45713">
    <property type="entry name" value="FTP DOMAIN-CONTAINING PROTEIN"/>
    <property type="match status" value="1"/>
</dbReference>
<evidence type="ECO:0000256" key="8">
    <source>
        <dbReference type="SAM" id="Phobius"/>
    </source>
</evidence>
<dbReference type="InterPro" id="IPR051941">
    <property type="entry name" value="BG_Antigen-Binding_Lectin"/>
</dbReference>
<evidence type="ECO:0000256" key="2">
    <source>
        <dbReference type="ARBA" id="ARBA00010147"/>
    </source>
</evidence>
<evidence type="ECO:0000256" key="5">
    <source>
        <dbReference type="ARBA" id="ARBA00022734"/>
    </source>
</evidence>
<keyword evidence="4" id="KW-0479">Metal-binding</keyword>
<dbReference type="GO" id="GO:0046872">
    <property type="term" value="F:metal ion binding"/>
    <property type="evidence" value="ECO:0007669"/>
    <property type="project" value="UniProtKB-KW"/>
</dbReference>
<evidence type="ECO:0000313" key="11">
    <source>
        <dbReference type="Proteomes" id="UP000507470"/>
    </source>
</evidence>
<proteinExistence type="inferred from homology"/>
<protein>
    <recommendedName>
        <fullName evidence="9">Fucolectin tachylectin-4 pentraxin-1 domain-containing protein</fullName>
    </recommendedName>
</protein>
<dbReference type="EMBL" id="CACVKT020008662">
    <property type="protein sequence ID" value="CAC5416566.1"/>
    <property type="molecule type" value="Genomic_DNA"/>
</dbReference>
<gene>
    <name evidence="10" type="ORF">MCOR_49166</name>
</gene>
<dbReference type="InterPro" id="IPR008979">
    <property type="entry name" value="Galactose-bd-like_sf"/>
</dbReference>
<dbReference type="InterPro" id="IPR006585">
    <property type="entry name" value="FTP1"/>
</dbReference>
<dbReference type="SMART" id="SM00607">
    <property type="entry name" value="FTP"/>
    <property type="match status" value="1"/>
</dbReference>
<dbReference type="SUPFAM" id="SSF49785">
    <property type="entry name" value="Galactose-binding domain-like"/>
    <property type="match status" value="1"/>
</dbReference>
<sequence>MCFVKDMNYISVVINAIVVALMAIYVYQNEKRMEEIAAKHNQTGNITTAILNSQSDMLQEILKAVRRDNSTIILREVAHGKPAEQSSVYGGVYSAPRAVDGNLNTIMHTNIEQSPYWMVDLGKNYQIKRIEIFNVNDGAKSTGERLHDLDIIVGPSHNTMHLCAHYVGPAQIGFHLLFERLHDENVRYVKLMIQGKEYLHVAEVKIYAVHDRSS</sequence>
<evidence type="ECO:0000256" key="4">
    <source>
        <dbReference type="ARBA" id="ARBA00022723"/>
    </source>
</evidence>
<evidence type="ECO:0000256" key="3">
    <source>
        <dbReference type="ARBA" id="ARBA00011233"/>
    </source>
</evidence>
<keyword evidence="8" id="KW-0472">Membrane</keyword>
<keyword evidence="8" id="KW-1133">Transmembrane helix</keyword>
<keyword evidence="5" id="KW-0430">Lectin</keyword>
<dbReference type="Proteomes" id="UP000507470">
    <property type="component" value="Unassembled WGS sequence"/>
</dbReference>
<dbReference type="GO" id="GO:0042806">
    <property type="term" value="F:fucose binding"/>
    <property type="evidence" value="ECO:0007669"/>
    <property type="project" value="UniProtKB-ARBA"/>
</dbReference>
<evidence type="ECO:0000256" key="1">
    <source>
        <dbReference type="ARBA" id="ARBA00002219"/>
    </source>
</evidence>
<dbReference type="PANTHER" id="PTHR45713:SF6">
    <property type="entry name" value="F5_8 TYPE C DOMAIN-CONTAINING PROTEIN"/>
    <property type="match status" value="1"/>
</dbReference>
<evidence type="ECO:0000313" key="10">
    <source>
        <dbReference type="EMBL" id="CAC5416566.1"/>
    </source>
</evidence>